<evidence type="ECO:0000313" key="4">
    <source>
        <dbReference type="EMBL" id="VDP85047.1"/>
    </source>
</evidence>
<dbReference type="PANTHER" id="PTHR13213:SF2">
    <property type="entry name" value="MYB-BINDING PROTEIN 1A"/>
    <property type="match status" value="1"/>
</dbReference>
<dbReference type="GO" id="GO:0006355">
    <property type="term" value="P:regulation of DNA-templated transcription"/>
    <property type="evidence" value="ECO:0007669"/>
    <property type="project" value="InterPro"/>
</dbReference>
<dbReference type="GO" id="GO:0005730">
    <property type="term" value="C:nucleolus"/>
    <property type="evidence" value="ECO:0007669"/>
    <property type="project" value="InterPro"/>
</dbReference>
<evidence type="ECO:0000256" key="3">
    <source>
        <dbReference type="SAM" id="MobiDB-lite"/>
    </source>
</evidence>
<dbReference type="InterPro" id="IPR007015">
    <property type="entry name" value="DNA_pol_V/MYBBP1A"/>
</dbReference>
<evidence type="ECO:0000313" key="5">
    <source>
        <dbReference type="Proteomes" id="UP000272942"/>
    </source>
</evidence>
<dbReference type="OrthoDB" id="342531at2759"/>
<comment type="subcellular location">
    <subcellularLocation>
        <location evidence="1">Nucleus</location>
    </subcellularLocation>
</comment>
<evidence type="ECO:0000256" key="2">
    <source>
        <dbReference type="ARBA" id="ARBA00023242"/>
    </source>
</evidence>
<protein>
    <submittedName>
        <fullName evidence="6">HECT domain-containing protein</fullName>
    </submittedName>
</protein>
<dbReference type="AlphaFoldDB" id="A0A183AQL2"/>
<dbReference type="EMBL" id="UZAN01047122">
    <property type="protein sequence ID" value="VDP85047.1"/>
    <property type="molecule type" value="Genomic_DNA"/>
</dbReference>
<evidence type="ECO:0000313" key="6">
    <source>
        <dbReference type="WBParaSite" id="ECPE_0000927501-mRNA-1"/>
    </source>
</evidence>
<reference evidence="6" key="1">
    <citation type="submission" date="2016-06" db="UniProtKB">
        <authorList>
            <consortium name="WormBaseParasite"/>
        </authorList>
    </citation>
    <scope>IDENTIFICATION</scope>
</reference>
<dbReference type="Proteomes" id="UP000272942">
    <property type="component" value="Unassembled WGS sequence"/>
</dbReference>
<organism evidence="6">
    <name type="scientific">Echinostoma caproni</name>
    <dbReference type="NCBI Taxonomy" id="27848"/>
    <lineage>
        <taxon>Eukaryota</taxon>
        <taxon>Metazoa</taxon>
        <taxon>Spiralia</taxon>
        <taxon>Lophotrochozoa</taxon>
        <taxon>Platyhelminthes</taxon>
        <taxon>Trematoda</taxon>
        <taxon>Digenea</taxon>
        <taxon>Plagiorchiida</taxon>
        <taxon>Echinostomata</taxon>
        <taxon>Echinostomatoidea</taxon>
        <taxon>Echinostomatidae</taxon>
        <taxon>Echinostoma</taxon>
    </lineage>
</organism>
<gene>
    <name evidence="4" type="ORF">ECPE_LOCUS9247</name>
</gene>
<accession>A0A183AQL2</accession>
<dbReference type="WBParaSite" id="ECPE_0000927501-mRNA-1">
    <property type="protein sequence ID" value="ECPE_0000927501-mRNA-1"/>
    <property type="gene ID" value="ECPE_0000927501"/>
</dbReference>
<keyword evidence="5" id="KW-1185">Reference proteome</keyword>
<dbReference type="Pfam" id="PF04931">
    <property type="entry name" value="DNA_pol_phi"/>
    <property type="match status" value="1"/>
</dbReference>
<feature type="compositionally biased region" description="Acidic residues" evidence="3">
    <location>
        <begin position="96"/>
        <end position="126"/>
    </location>
</feature>
<reference evidence="4 5" key="2">
    <citation type="submission" date="2018-11" db="EMBL/GenBank/DDBJ databases">
        <authorList>
            <consortium name="Pathogen Informatics"/>
        </authorList>
    </citation>
    <scope>NUCLEOTIDE SEQUENCE [LARGE SCALE GENOMIC DNA]</scope>
    <source>
        <strain evidence="4 5">Egypt</strain>
    </source>
</reference>
<name>A0A183AQL2_9TREM</name>
<feature type="region of interest" description="Disordered" evidence="3">
    <location>
        <begin position="73"/>
        <end position="130"/>
    </location>
</feature>
<evidence type="ECO:0000256" key="1">
    <source>
        <dbReference type="ARBA" id="ARBA00004123"/>
    </source>
</evidence>
<feature type="compositionally biased region" description="Acidic residues" evidence="3">
    <location>
        <begin position="73"/>
        <end position="83"/>
    </location>
</feature>
<keyword evidence="2" id="KW-0539">Nucleus</keyword>
<dbReference type="GO" id="GO:0003677">
    <property type="term" value="F:DNA binding"/>
    <property type="evidence" value="ECO:0007669"/>
    <property type="project" value="InterPro"/>
</dbReference>
<proteinExistence type="predicted"/>
<dbReference type="PANTHER" id="PTHR13213">
    <property type="entry name" value="MYB-BINDING PROTEIN 1A FAMILY MEMBER"/>
    <property type="match status" value="1"/>
</dbReference>
<sequence>MLRSVVRLTFESLIISGKADTKCLNLITDVIRTRLFKGVCGTRVGDADGDDEDHLITFRTDFDTANQQERDDIMDEESDEENDVNVAFGDSHPEASDEEGPTTESVNEVEESDSSEEDSEEDEIDETAVKSVRDSVRQALGPAALNDQDLDSITFKEFNDKEMFARDDALIAAFRANRKTAPDRTAAEQARSLGQMKMRCLDLLACIVQHSVQSELLLPTLTVLLDIGRLAAECEAKSKQKHKTKDPYGRQSASFAARYGDLPLLNRILDIVKLLPTRAVHTQRDLCADISSDDSMIQVMQSVVTAAKLGKFTSDRALF</sequence>